<evidence type="ECO:0000256" key="5">
    <source>
        <dbReference type="ARBA" id="ARBA00023237"/>
    </source>
</evidence>
<dbReference type="OrthoDB" id="5694214at2"/>
<evidence type="ECO:0000256" key="4">
    <source>
        <dbReference type="ARBA" id="ARBA00023136"/>
    </source>
</evidence>
<dbReference type="InterPro" id="IPR012944">
    <property type="entry name" value="SusD_RagB_dom"/>
</dbReference>
<keyword evidence="3" id="KW-0732">Signal</keyword>
<dbReference type="Gene3D" id="1.25.40.390">
    <property type="match status" value="1"/>
</dbReference>
<evidence type="ECO:0000313" key="7">
    <source>
        <dbReference type="EMBL" id="SHH43623.1"/>
    </source>
</evidence>
<sequence>MKNKIIAAIFSVGLLMNWSCTDLEEQVLDESLKGTTGATQPVSGALSAAYGNMSQTFRHTRYFGLVELATDEAILPPRNGKNGAGTQWQDGDRYVGLHTHNFPTANSLVTESWDYLTTNISRTVTAIESLTALAEAGDNEAQKAVYEMRALRAYFNMLVLDTWGIAFKKEFSSETSQILRRQEAIDYIESEFSSVVTLMSDNIGPGRITQSAVYGFLAKLHLNAAVYRDPYGTPDFKKEDMDKVIEYTDNVINTGKFSISPEYFDLFNDDNHDNPEVIFAVDQRGVLRNDQNRWAYWSMSGSLFPRPDDFYIDMDGTDGPAITSDFYQTWVEAYGNEDPARDARFYQKNANVPAGLEDLTGLNPTNDADHYYCVGDEDGDGVNDFEMDRGILRGAIWAPRKIDFNKSNGVMTCDEGYRIYPLAEMRENGSGGVTYYVNHTEEINFSPTIGYASGYRVAKWQFSKTSQNGNNYSSVDLILLRYADIYLMRAEAKLRNGETASALTDVNYVRSQRTARPDQTPPALSSLDLEILYRERGFEFYWEMARRTDMIRFGHYEDTWTEKTNTDPKKRLFPIPQNAVDGATNVPGYLEQNPGY</sequence>
<comment type="similarity">
    <text evidence="2">Belongs to the SusD family.</text>
</comment>
<name>A0A1M5SZP7_9FLAO</name>
<dbReference type="SUPFAM" id="SSF48452">
    <property type="entry name" value="TPR-like"/>
    <property type="match status" value="1"/>
</dbReference>
<dbReference type="AlphaFoldDB" id="A0A1M5SZP7"/>
<gene>
    <name evidence="7" type="ORF">SAMN05444281_0602</name>
</gene>
<accession>A0A1M5SZP7</accession>
<dbReference type="STRING" id="1195760.SAMN05444281_0602"/>
<dbReference type="GO" id="GO:0009279">
    <property type="term" value="C:cell outer membrane"/>
    <property type="evidence" value="ECO:0007669"/>
    <property type="project" value="UniProtKB-SubCell"/>
</dbReference>
<proteinExistence type="inferred from homology"/>
<evidence type="ECO:0000256" key="2">
    <source>
        <dbReference type="ARBA" id="ARBA00006275"/>
    </source>
</evidence>
<comment type="subcellular location">
    <subcellularLocation>
        <location evidence="1">Cell outer membrane</location>
    </subcellularLocation>
</comment>
<keyword evidence="5" id="KW-0998">Cell outer membrane</keyword>
<dbReference type="EMBL" id="FQXQ01000001">
    <property type="protein sequence ID" value="SHH43623.1"/>
    <property type="molecule type" value="Genomic_DNA"/>
</dbReference>
<evidence type="ECO:0000256" key="1">
    <source>
        <dbReference type="ARBA" id="ARBA00004442"/>
    </source>
</evidence>
<dbReference type="Pfam" id="PF07980">
    <property type="entry name" value="SusD_RagB"/>
    <property type="match status" value="1"/>
</dbReference>
<organism evidence="7 8">
    <name type="scientific">Wenyingzhuangia marina</name>
    <dbReference type="NCBI Taxonomy" id="1195760"/>
    <lineage>
        <taxon>Bacteria</taxon>
        <taxon>Pseudomonadati</taxon>
        <taxon>Bacteroidota</taxon>
        <taxon>Flavobacteriia</taxon>
        <taxon>Flavobacteriales</taxon>
        <taxon>Flavobacteriaceae</taxon>
        <taxon>Wenyingzhuangia</taxon>
    </lineage>
</organism>
<evidence type="ECO:0000256" key="3">
    <source>
        <dbReference type="ARBA" id="ARBA00022729"/>
    </source>
</evidence>
<evidence type="ECO:0000313" key="8">
    <source>
        <dbReference type="Proteomes" id="UP000184109"/>
    </source>
</evidence>
<keyword evidence="8" id="KW-1185">Reference proteome</keyword>
<dbReference type="RefSeq" id="WP_073118186.1">
    <property type="nucleotide sequence ID" value="NZ_BMEN01000001.1"/>
</dbReference>
<protein>
    <submittedName>
        <fullName evidence="7">RagB/SusD domain-containing protein</fullName>
    </submittedName>
</protein>
<dbReference type="InterPro" id="IPR011990">
    <property type="entry name" value="TPR-like_helical_dom_sf"/>
</dbReference>
<dbReference type="Proteomes" id="UP000184109">
    <property type="component" value="Unassembled WGS sequence"/>
</dbReference>
<keyword evidence="4" id="KW-0472">Membrane</keyword>
<evidence type="ECO:0000259" key="6">
    <source>
        <dbReference type="Pfam" id="PF07980"/>
    </source>
</evidence>
<reference evidence="8" key="1">
    <citation type="submission" date="2016-11" db="EMBL/GenBank/DDBJ databases">
        <authorList>
            <person name="Varghese N."/>
            <person name="Submissions S."/>
        </authorList>
    </citation>
    <scope>NUCLEOTIDE SEQUENCE [LARGE SCALE GENOMIC DNA]</scope>
    <source>
        <strain evidence="8">DSM 100572</strain>
    </source>
</reference>
<feature type="domain" description="RagB/SusD" evidence="6">
    <location>
        <begin position="254"/>
        <end position="596"/>
    </location>
</feature>